<reference evidence="1" key="1">
    <citation type="submission" date="2016-10" db="EMBL/GenBank/DDBJ databases">
        <authorList>
            <person name="Benchimol M."/>
            <person name="Almeida L.G."/>
            <person name="Vasconcelos A.T."/>
            <person name="Perreira-Neves A."/>
            <person name="Rosa I.A."/>
            <person name="Tasca T."/>
            <person name="Bogo M.R."/>
            <person name="de Souza W."/>
        </authorList>
    </citation>
    <scope>NUCLEOTIDE SEQUENCE [LARGE SCALE GENOMIC DNA]</scope>
    <source>
        <strain evidence="1">K</strain>
    </source>
</reference>
<dbReference type="EMBL" id="MLAK01001179">
    <property type="protein sequence ID" value="OHS96406.1"/>
    <property type="molecule type" value="Genomic_DNA"/>
</dbReference>
<dbReference type="GeneID" id="94846129"/>
<dbReference type="AlphaFoldDB" id="A0A1J4JB55"/>
<dbReference type="VEuPathDB" id="TrichDB:TRFO_37448"/>
<accession>A0A1J4JB55</accession>
<evidence type="ECO:0000313" key="2">
    <source>
        <dbReference type="Proteomes" id="UP000179807"/>
    </source>
</evidence>
<dbReference type="RefSeq" id="XP_068349543.1">
    <property type="nucleotide sequence ID" value="XM_068511425.1"/>
</dbReference>
<evidence type="ECO:0000313" key="1">
    <source>
        <dbReference type="EMBL" id="OHS96406.1"/>
    </source>
</evidence>
<sequence>MLVKNPEARMKLSSFVSSDQFLNKSKIDSLLIPTGVNLKRQSLGRSKVSFNLNHRISDYHNKEENCIDDENENETENSDEKNVSIALFKEKALSSLNLRVRLTPKKQFMSLSKFHTMSSDNP</sequence>
<protein>
    <submittedName>
        <fullName evidence="1">Uncharacterized protein</fullName>
    </submittedName>
</protein>
<dbReference type="Proteomes" id="UP000179807">
    <property type="component" value="Unassembled WGS sequence"/>
</dbReference>
<comment type="caution">
    <text evidence="1">The sequence shown here is derived from an EMBL/GenBank/DDBJ whole genome shotgun (WGS) entry which is preliminary data.</text>
</comment>
<proteinExistence type="predicted"/>
<name>A0A1J4JB55_9EUKA</name>
<gene>
    <name evidence="1" type="ORF">TRFO_37448</name>
</gene>
<organism evidence="1 2">
    <name type="scientific">Tritrichomonas foetus</name>
    <dbReference type="NCBI Taxonomy" id="1144522"/>
    <lineage>
        <taxon>Eukaryota</taxon>
        <taxon>Metamonada</taxon>
        <taxon>Parabasalia</taxon>
        <taxon>Tritrichomonadida</taxon>
        <taxon>Tritrichomonadidae</taxon>
        <taxon>Tritrichomonas</taxon>
    </lineage>
</organism>
<keyword evidence="2" id="KW-1185">Reference proteome</keyword>